<organism evidence="1 2">
    <name type="scientific">Paramecium bursaria Chlorella virus NY2A</name>
    <name type="common">PBCV-NY2A</name>
    <dbReference type="NCBI Taxonomy" id="46021"/>
    <lineage>
        <taxon>Viruses</taxon>
        <taxon>Varidnaviria</taxon>
        <taxon>Bamfordvirae</taxon>
        <taxon>Nucleocytoviricota</taxon>
        <taxon>Megaviricetes</taxon>
        <taxon>Algavirales</taxon>
        <taxon>Phycodnaviridae</taxon>
        <taxon>Chlorovirus</taxon>
        <taxon>Chlorovirus americanus</taxon>
    </lineage>
</organism>
<dbReference type="RefSeq" id="YP_001497857.1">
    <property type="nucleotide sequence ID" value="NC_009898.1"/>
</dbReference>
<name>A7IXI6_PBCVN</name>
<dbReference type="Proteomes" id="UP000202419">
    <property type="component" value="Segment"/>
</dbReference>
<dbReference type="EMBL" id="DQ491002">
    <property type="protein sequence ID" value="ABT15060.1"/>
    <property type="molecule type" value="Genomic_DNA"/>
</dbReference>
<protein>
    <submittedName>
        <fullName evidence="1">Uncharacterized protein b661L</fullName>
    </submittedName>
</protein>
<evidence type="ECO:0000313" key="1">
    <source>
        <dbReference type="EMBL" id="ABT15060.1"/>
    </source>
</evidence>
<reference evidence="1 2" key="1">
    <citation type="journal article" date="2007" name="Virology">
        <title>Sequence and annotation of the 369-kb NY-2A and the 345-kb AR158 viruses that infect Chlorella NC64A.</title>
        <authorList>
            <person name="Fitzgerald L.A."/>
            <person name="Graves M.V."/>
            <person name="Li X."/>
            <person name="Feldblyum T."/>
            <person name="Nierman W.C."/>
            <person name="Van Etten J.L."/>
        </authorList>
    </citation>
    <scope>NUCLEOTIDE SEQUENCE [LARGE SCALE GENOMIC DNA]</scope>
    <source>
        <strain evidence="1 2">NY-2A</strain>
    </source>
</reference>
<dbReference type="KEGG" id="vg:5658790"/>
<evidence type="ECO:0000313" key="2">
    <source>
        <dbReference type="Proteomes" id="UP000202419"/>
    </source>
</evidence>
<dbReference type="GeneID" id="5658790"/>
<gene>
    <name evidence="1" type="primary">b661L</name>
    <name evidence="1" type="ORF">NY2A_b661L</name>
</gene>
<keyword evidence="2" id="KW-1185">Reference proteome</keyword>
<organismHost>
    <name type="scientific">Chlorella</name>
    <dbReference type="NCBI Taxonomy" id="3071"/>
</organismHost>
<proteinExistence type="predicted"/>
<accession>A7IXI6</accession>
<sequence>MFGRSSFVTIMKCDLSTSFDERRRIETHFHFVTRSATTDDVICRVSDGIVESVETIAKSIRRFLSAIEAWFVRLDTDEIL</sequence>